<dbReference type="AlphaFoldDB" id="A0ABC8QLB3"/>
<sequence length="51" mass="5779">MAIVSGYEQDQKSRTRPSPSSATTKPFNTVLDPSNPLAYHWWRRQCLGSLV</sequence>
<evidence type="ECO:0000313" key="3">
    <source>
        <dbReference type="Proteomes" id="UP001642360"/>
    </source>
</evidence>
<gene>
    <name evidence="2" type="ORF">ILEXP_LOCUS181</name>
</gene>
<dbReference type="EMBL" id="CAUOFW020000002">
    <property type="protein sequence ID" value="CAK9133283.1"/>
    <property type="molecule type" value="Genomic_DNA"/>
</dbReference>
<accession>A0ABC8QLB3</accession>
<evidence type="ECO:0000313" key="2">
    <source>
        <dbReference type="EMBL" id="CAK9133283.1"/>
    </source>
</evidence>
<proteinExistence type="predicted"/>
<feature type="region of interest" description="Disordered" evidence="1">
    <location>
        <begin position="1"/>
        <end position="29"/>
    </location>
</feature>
<keyword evidence="3" id="KW-1185">Reference proteome</keyword>
<feature type="non-terminal residue" evidence="2">
    <location>
        <position position="51"/>
    </location>
</feature>
<name>A0ABC8QLB3_9AQUA</name>
<protein>
    <submittedName>
        <fullName evidence="2">Uncharacterized protein</fullName>
    </submittedName>
</protein>
<reference evidence="2 3" key="1">
    <citation type="submission" date="2024-02" db="EMBL/GenBank/DDBJ databases">
        <authorList>
            <person name="Vignale AGUSTIN F."/>
            <person name="Sosa J E."/>
            <person name="Modenutti C."/>
        </authorList>
    </citation>
    <scope>NUCLEOTIDE SEQUENCE [LARGE SCALE GENOMIC DNA]</scope>
</reference>
<dbReference type="Proteomes" id="UP001642360">
    <property type="component" value="Unassembled WGS sequence"/>
</dbReference>
<organism evidence="2 3">
    <name type="scientific">Ilex paraguariensis</name>
    <name type="common">yerba mate</name>
    <dbReference type="NCBI Taxonomy" id="185542"/>
    <lineage>
        <taxon>Eukaryota</taxon>
        <taxon>Viridiplantae</taxon>
        <taxon>Streptophyta</taxon>
        <taxon>Embryophyta</taxon>
        <taxon>Tracheophyta</taxon>
        <taxon>Spermatophyta</taxon>
        <taxon>Magnoliopsida</taxon>
        <taxon>eudicotyledons</taxon>
        <taxon>Gunneridae</taxon>
        <taxon>Pentapetalae</taxon>
        <taxon>asterids</taxon>
        <taxon>campanulids</taxon>
        <taxon>Aquifoliales</taxon>
        <taxon>Aquifoliaceae</taxon>
        <taxon>Ilex</taxon>
    </lineage>
</organism>
<evidence type="ECO:0000256" key="1">
    <source>
        <dbReference type="SAM" id="MobiDB-lite"/>
    </source>
</evidence>
<comment type="caution">
    <text evidence="2">The sequence shown here is derived from an EMBL/GenBank/DDBJ whole genome shotgun (WGS) entry which is preliminary data.</text>
</comment>
<feature type="compositionally biased region" description="Low complexity" evidence="1">
    <location>
        <begin position="16"/>
        <end position="26"/>
    </location>
</feature>